<organism evidence="1">
    <name type="scientific">Octopus bimaculoides</name>
    <name type="common">California two-spotted octopus</name>
    <dbReference type="NCBI Taxonomy" id="37653"/>
    <lineage>
        <taxon>Eukaryota</taxon>
        <taxon>Metazoa</taxon>
        <taxon>Spiralia</taxon>
        <taxon>Lophotrochozoa</taxon>
        <taxon>Mollusca</taxon>
        <taxon>Cephalopoda</taxon>
        <taxon>Coleoidea</taxon>
        <taxon>Octopodiformes</taxon>
        <taxon>Octopoda</taxon>
        <taxon>Incirrata</taxon>
        <taxon>Octopodidae</taxon>
        <taxon>Octopus</taxon>
    </lineage>
</organism>
<gene>
    <name evidence="1" type="ORF">OCBIM_22024220mg</name>
</gene>
<proteinExistence type="predicted"/>
<sequence>MSVCILQLLYKHIKGVDSIQNSEISLHKLTATLYCLLLHVICHTHTHTRHMISMYQKLWSKLHTNFYPILYSI</sequence>
<reference evidence="1" key="1">
    <citation type="submission" date="2015-07" db="EMBL/GenBank/DDBJ databases">
        <title>MeaNS - Measles Nucleotide Surveillance Program.</title>
        <authorList>
            <person name="Tran T."/>
            <person name="Druce J."/>
        </authorList>
    </citation>
    <scope>NUCLEOTIDE SEQUENCE</scope>
    <source>
        <strain evidence="1">UCB-OBI-ISO-001</strain>
        <tissue evidence="1">Gonad</tissue>
    </source>
</reference>
<evidence type="ECO:0000313" key="1">
    <source>
        <dbReference type="EMBL" id="KOF83197.1"/>
    </source>
</evidence>
<accession>A0A0L8H1X2</accession>
<name>A0A0L8H1X2_OCTBM</name>
<protein>
    <submittedName>
        <fullName evidence="1">Uncharacterized protein</fullName>
    </submittedName>
</protein>
<dbReference type="AlphaFoldDB" id="A0A0L8H1X2"/>
<dbReference type="EMBL" id="KQ419550">
    <property type="protein sequence ID" value="KOF83197.1"/>
    <property type="molecule type" value="Genomic_DNA"/>
</dbReference>